<keyword evidence="1" id="KW-0472">Membrane</keyword>
<dbReference type="Ensembl" id="ENSMAMT00000058692.1">
    <property type="protein sequence ID" value="ENSMAMP00000051002.1"/>
    <property type="gene ID" value="ENSMAMG00000027392.1"/>
</dbReference>
<dbReference type="GO" id="GO:0030133">
    <property type="term" value="C:transport vesicle"/>
    <property type="evidence" value="ECO:0007669"/>
    <property type="project" value="TreeGrafter"/>
</dbReference>
<keyword evidence="1" id="KW-1133">Transmembrane helix</keyword>
<dbReference type="InterPro" id="IPR042318">
    <property type="entry name" value="Consortin"/>
</dbReference>
<dbReference type="PANTHER" id="PTHR28581:SF1">
    <property type="entry name" value="CONSORTIN"/>
    <property type="match status" value="1"/>
</dbReference>
<organism evidence="3 4">
    <name type="scientific">Mastacembelus armatus</name>
    <name type="common">zig-zag eel</name>
    <dbReference type="NCBI Taxonomy" id="205130"/>
    <lineage>
        <taxon>Eukaryota</taxon>
        <taxon>Metazoa</taxon>
        <taxon>Chordata</taxon>
        <taxon>Craniata</taxon>
        <taxon>Vertebrata</taxon>
        <taxon>Euteleostomi</taxon>
        <taxon>Actinopterygii</taxon>
        <taxon>Neopterygii</taxon>
        <taxon>Teleostei</taxon>
        <taxon>Neoteleostei</taxon>
        <taxon>Acanthomorphata</taxon>
        <taxon>Anabantaria</taxon>
        <taxon>Synbranchiformes</taxon>
        <taxon>Mastacembelidae</taxon>
        <taxon>Mastacembelus</taxon>
    </lineage>
</organism>
<reference evidence="3" key="1">
    <citation type="submission" date="2025-08" db="UniProtKB">
        <authorList>
            <consortium name="Ensembl"/>
        </authorList>
    </citation>
    <scope>IDENTIFICATION</scope>
</reference>
<name>A0A7N8XHD4_9TELE</name>
<protein>
    <recommendedName>
        <fullName evidence="2">Consortin C-terminal domain-containing protein</fullName>
    </recommendedName>
</protein>
<dbReference type="AlphaFoldDB" id="A0A7N8XHD4"/>
<dbReference type="GO" id="GO:0005886">
    <property type="term" value="C:plasma membrane"/>
    <property type="evidence" value="ECO:0007669"/>
    <property type="project" value="TreeGrafter"/>
</dbReference>
<dbReference type="Proteomes" id="UP000261640">
    <property type="component" value="Unplaced"/>
</dbReference>
<dbReference type="GeneTree" id="ENSGT01030000235230"/>
<proteinExistence type="predicted"/>
<dbReference type="GO" id="GO:0005802">
    <property type="term" value="C:trans-Golgi network"/>
    <property type="evidence" value="ECO:0007669"/>
    <property type="project" value="InterPro"/>
</dbReference>
<accession>A0A7N8XHD4</accession>
<dbReference type="GO" id="GO:0042998">
    <property type="term" value="P:positive regulation of Golgi to plasma membrane protein transport"/>
    <property type="evidence" value="ECO:0007669"/>
    <property type="project" value="InterPro"/>
</dbReference>
<dbReference type="PANTHER" id="PTHR28581">
    <property type="entry name" value="CONSORTIN"/>
    <property type="match status" value="1"/>
</dbReference>
<evidence type="ECO:0000256" key="1">
    <source>
        <dbReference type="SAM" id="Phobius"/>
    </source>
</evidence>
<evidence type="ECO:0000313" key="3">
    <source>
        <dbReference type="Ensembl" id="ENSMAMP00000051002.1"/>
    </source>
</evidence>
<sequence>MKQQEQGEEEEEEEEYEVQQADIIRDAASLDDMAKLITVEEISPASGLVSILKKRDACVDSMSVSGRSEPSPDKPTAKRRVRFKVPEDSYEYDVGGGDSCLLLFLLCLVTVVISVGGTALYCALGDAHSSVCQDFSRNADFYIGQIQQPGMKSCLYLVLNL</sequence>
<dbReference type="InParanoid" id="A0A7N8XHD4"/>
<evidence type="ECO:0000313" key="4">
    <source>
        <dbReference type="Proteomes" id="UP000261640"/>
    </source>
</evidence>
<dbReference type="InterPro" id="IPR028129">
    <property type="entry name" value="Consortin_C"/>
</dbReference>
<feature type="domain" description="Consortin C-terminal" evidence="2">
    <location>
        <begin position="41"/>
        <end position="148"/>
    </location>
</feature>
<feature type="transmembrane region" description="Helical" evidence="1">
    <location>
        <begin position="101"/>
        <end position="124"/>
    </location>
</feature>
<keyword evidence="1" id="KW-0812">Transmembrane</keyword>
<keyword evidence="4" id="KW-1185">Reference proteome</keyword>
<dbReference type="GO" id="GO:0071253">
    <property type="term" value="F:connexin binding"/>
    <property type="evidence" value="ECO:0007669"/>
    <property type="project" value="InterPro"/>
</dbReference>
<reference evidence="3" key="2">
    <citation type="submission" date="2025-09" db="UniProtKB">
        <authorList>
            <consortium name="Ensembl"/>
        </authorList>
    </citation>
    <scope>IDENTIFICATION</scope>
</reference>
<dbReference type="Pfam" id="PF15281">
    <property type="entry name" value="Consortin_C"/>
    <property type="match status" value="1"/>
</dbReference>
<evidence type="ECO:0000259" key="2">
    <source>
        <dbReference type="Pfam" id="PF15281"/>
    </source>
</evidence>